<dbReference type="PROSITE" id="PS51257">
    <property type="entry name" value="PROKAR_LIPOPROTEIN"/>
    <property type="match status" value="1"/>
</dbReference>
<feature type="signal peptide" evidence="2">
    <location>
        <begin position="1"/>
        <end position="21"/>
    </location>
</feature>
<reference evidence="4" key="1">
    <citation type="submission" date="2020-08" db="EMBL/GenBank/DDBJ databases">
        <title>Lewinella bacteria from marine environments.</title>
        <authorList>
            <person name="Zhong Y."/>
        </authorList>
    </citation>
    <scope>NUCLEOTIDE SEQUENCE</scope>
    <source>
        <strain evidence="4">KCTC 42187</strain>
    </source>
</reference>
<dbReference type="GO" id="GO:0016787">
    <property type="term" value="F:hydrolase activity"/>
    <property type="evidence" value="ECO:0007669"/>
    <property type="project" value="UniProtKB-KW"/>
</dbReference>
<dbReference type="PANTHER" id="PTHR47572:SF4">
    <property type="entry name" value="LACTONASE DRP35"/>
    <property type="match status" value="1"/>
</dbReference>
<dbReference type="SUPFAM" id="SSF63829">
    <property type="entry name" value="Calcium-dependent phosphotriesterase"/>
    <property type="match status" value="1"/>
</dbReference>
<sequence length="340" mass="36264">MLRCLLLLPFLWLSCQGTPTAPQTPPADTDAPPLALAVSPVDTAVTEALFGKAPEFTVLFGGMEWAEGPLVLPDGGVICSDVPKNQILRWTGSGSSVYLEGSGAAPNDYSGEPGSNGLHLDAAGRLLLCQHGARRIARMDAPLDDPQPVFVTVADNYDGKKFNSPNDLVVAPDGSILFTDPTYGLPGQRESPLRELDFQGVFRIRPDGSVQLLSDAYVQPNGIGLSPDGKTLYVADSDRSRLTVTATPILDENYRLGPGDTLINARSLVGKAEGSTDGLAVAKNGRIFATAPGGVWVIEPDGRLLSKISTGQRVANVELAPQEDYLYLTSDYYLIRLKLL</sequence>
<dbReference type="Proteomes" id="UP000650081">
    <property type="component" value="Unassembled WGS sequence"/>
</dbReference>
<feature type="chain" id="PRO_5037594852" evidence="2">
    <location>
        <begin position="22"/>
        <end position="340"/>
    </location>
</feature>
<evidence type="ECO:0000256" key="2">
    <source>
        <dbReference type="SAM" id="SignalP"/>
    </source>
</evidence>
<dbReference type="Pfam" id="PF08450">
    <property type="entry name" value="SGL"/>
    <property type="match status" value="1"/>
</dbReference>
<dbReference type="InterPro" id="IPR051262">
    <property type="entry name" value="SMP-30/CGR1_Lactonase"/>
</dbReference>
<dbReference type="RefSeq" id="WP_187467386.1">
    <property type="nucleotide sequence ID" value="NZ_JACSIT010000135.1"/>
</dbReference>
<dbReference type="Gene3D" id="2.120.10.30">
    <property type="entry name" value="TolB, C-terminal domain"/>
    <property type="match status" value="1"/>
</dbReference>
<name>A0A923T9A2_9BACT</name>
<protein>
    <submittedName>
        <fullName evidence="4">SMP-30/gluconolactonase/LRE family protein</fullName>
    </submittedName>
</protein>
<proteinExistence type="predicted"/>
<dbReference type="PANTHER" id="PTHR47572">
    <property type="entry name" value="LIPOPROTEIN-RELATED"/>
    <property type="match status" value="1"/>
</dbReference>
<accession>A0A923T9A2</accession>
<evidence type="ECO:0000256" key="1">
    <source>
        <dbReference type="ARBA" id="ARBA00022801"/>
    </source>
</evidence>
<comment type="caution">
    <text evidence="4">The sequence shown here is derived from an EMBL/GenBank/DDBJ whole genome shotgun (WGS) entry which is preliminary data.</text>
</comment>
<evidence type="ECO:0000313" key="5">
    <source>
        <dbReference type="Proteomes" id="UP000650081"/>
    </source>
</evidence>
<dbReference type="InterPro" id="IPR013658">
    <property type="entry name" value="SGL"/>
</dbReference>
<dbReference type="AlphaFoldDB" id="A0A923T9A2"/>
<evidence type="ECO:0000259" key="3">
    <source>
        <dbReference type="Pfam" id="PF08450"/>
    </source>
</evidence>
<dbReference type="EMBL" id="JACSIT010000135">
    <property type="protein sequence ID" value="MBC6995351.1"/>
    <property type="molecule type" value="Genomic_DNA"/>
</dbReference>
<gene>
    <name evidence="4" type="ORF">H9S92_14350</name>
</gene>
<keyword evidence="1" id="KW-0378">Hydrolase</keyword>
<evidence type="ECO:0000313" key="4">
    <source>
        <dbReference type="EMBL" id="MBC6995351.1"/>
    </source>
</evidence>
<dbReference type="InterPro" id="IPR011042">
    <property type="entry name" value="6-blade_b-propeller_TolB-like"/>
</dbReference>
<feature type="domain" description="SMP-30/Gluconolactonase/LRE-like region" evidence="3">
    <location>
        <begin position="65"/>
        <end position="330"/>
    </location>
</feature>
<keyword evidence="2" id="KW-0732">Signal</keyword>
<keyword evidence="5" id="KW-1185">Reference proteome</keyword>
<organism evidence="4 5">
    <name type="scientific">Neolewinella lacunae</name>
    <dbReference type="NCBI Taxonomy" id="1517758"/>
    <lineage>
        <taxon>Bacteria</taxon>
        <taxon>Pseudomonadati</taxon>
        <taxon>Bacteroidota</taxon>
        <taxon>Saprospiria</taxon>
        <taxon>Saprospirales</taxon>
        <taxon>Lewinellaceae</taxon>
        <taxon>Neolewinella</taxon>
    </lineage>
</organism>